<evidence type="ECO:0000259" key="8">
    <source>
        <dbReference type="Pfam" id="PF00482"/>
    </source>
</evidence>
<organism evidence="9 10">
    <name type="scientific">Massilia violaceinigra</name>
    <dbReference type="NCBI Taxonomy" id="2045208"/>
    <lineage>
        <taxon>Bacteria</taxon>
        <taxon>Pseudomonadati</taxon>
        <taxon>Pseudomonadota</taxon>
        <taxon>Betaproteobacteria</taxon>
        <taxon>Burkholderiales</taxon>
        <taxon>Oxalobacteraceae</taxon>
        <taxon>Telluria group</taxon>
        <taxon>Massilia</taxon>
    </lineage>
</organism>
<proteinExistence type="inferred from homology"/>
<dbReference type="PANTHER" id="PTHR30012:SF0">
    <property type="entry name" value="TYPE II SECRETION SYSTEM PROTEIN F-RELATED"/>
    <property type="match status" value="1"/>
</dbReference>
<evidence type="ECO:0000256" key="7">
    <source>
        <dbReference type="SAM" id="Phobius"/>
    </source>
</evidence>
<keyword evidence="10" id="KW-1185">Reference proteome</keyword>
<name>A0A2D2DNQ3_9BURK</name>
<sequence>MTRHRPLPALLRAQLYHHLAAMEKAGLPPDRAYALLDLGAAGRERVAAFRKLAARRNDPAAAGLASGLFTVFEARLVRAALAAGSPLATFQRLADFHATRAQQLATLRSRMVLPVAIMAIALFVQPLPALVSGALSAGGYLWRVLAPLLVLGGAALLAARAFAWFGSGSETSARAGIEDALLALPVFGPMHLRRNMRDFVDSLALLLEAGLPLFDALPEALATVENRIVRADLAAMEPALKSGATLAQAIAALRLPDTGQLHALVLTGEQSGTLPAMLRRHAAGESESINRFQLDMMAWLPRVFYALVALWMAVAILGSSVSTVVPS</sequence>
<dbReference type="Proteomes" id="UP000229897">
    <property type="component" value="Chromosome"/>
</dbReference>
<evidence type="ECO:0000256" key="2">
    <source>
        <dbReference type="ARBA" id="ARBA00005745"/>
    </source>
</evidence>
<accession>A0A2D2DNQ3</accession>
<dbReference type="InterPro" id="IPR003004">
    <property type="entry name" value="GspF/PilC"/>
</dbReference>
<dbReference type="GO" id="GO:0005886">
    <property type="term" value="C:plasma membrane"/>
    <property type="evidence" value="ECO:0007669"/>
    <property type="project" value="UniProtKB-SubCell"/>
</dbReference>
<comment type="similarity">
    <text evidence="2">Belongs to the GSP F family.</text>
</comment>
<dbReference type="Pfam" id="PF00482">
    <property type="entry name" value="T2SSF"/>
    <property type="match status" value="1"/>
</dbReference>
<feature type="domain" description="Type II secretion system protein GspF" evidence="8">
    <location>
        <begin position="199"/>
        <end position="317"/>
    </location>
</feature>
<dbReference type="RefSeq" id="WP_099877841.1">
    <property type="nucleotide sequence ID" value="NZ_CP024608.1"/>
</dbReference>
<keyword evidence="3" id="KW-1003">Cell membrane</keyword>
<evidence type="ECO:0000256" key="6">
    <source>
        <dbReference type="ARBA" id="ARBA00023136"/>
    </source>
</evidence>
<dbReference type="OrthoDB" id="8750382at2"/>
<dbReference type="AlphaFoldDB" id="A0A2D2DNQ3"/>
<keyword evidence="4 7" id="KW-0812">Transmembrane</keyword>
<evidence type="ECO:0000256" key="3">
    <source>
        <dbReference type="ARBA" id="ARBA00022475"/>
    </source>
</evidence>
<dbReference type="Gene3D" id="1.20.81.30">
    <property type="entry name" value="Type II secretion system (T2SS), domain F"/>
    <property type="match status" value="1"/>
</dbReference>
<evidence type="ECO:0000256" key="1">
    <source>
        <dbReference type="ARBA" id="ARBA00004651"/>
    </source>
</evidence>
<feature type="transmembrane region" description="Helical" evidence="7">
    <location>
        <begin position="112"/>
        <end position="134"/>
    </location>
</feature>
<dbReference type="KEGG" id="mass:CR152_20430"/>
<feature type="transmembrane region" description="Helical" evidence="7">
    <location>
        <begin position="140"/>
        <end position="165"/>
    </location>
</feature>
<gene>
    <name evidence="9" type="ORF">CR152_20430</name>
</gene>
<reference evidence="9" key="1">
    <citation type="submission" date="2017-10" db="EMBL/GenBank/DDBJ databases">
        <title>Massilia psychrophilum sp. nov., a novel purple-pigmented bacterium isolated from Tianshan glacier, Xinjiang Municipality, China.</title>
        <authorList>
            <person name="Wang H."/>
        </authorList>
    </citation>
    <scope>NUCLEOTIDE SEQUENCE [LARGE SCALE GENOMIC DNA]</scope>
    <source>
        <strain evidence="9">B2</strain>
    </source>
</reference>
<dbReference type="PANTHER" id="PTHR30012">
    <property type="entry name" value="GENERAL SECRETION PATHWAY PROTEIN"/>
    <property type="match status" value="1"/>
</dbReference>
<evidence type="ECO:0000256" key="4">
    <source>
        <dbReference type="ARBA" id="ARBA00022692"/>
    </source>
</evidence>
<dbReference type="InterPro" id="IPR018076">
    <property type="entry name" value="T2SS_GspF_dom"/>
</dbReference>
<dbReference type="EMBL" id="CP024608">
    <property type="protein sequence ID" value="ATQ76618.1"/>
    <property type="molecule type" value="Genomic_DNA"/>
</dbReference>
<protein>
    <submittedName>
        <fullName evidence="9">Type II secretion system protein</fullName>
    </submittedName>
</protein>
<dbReference type="InterPro" id="IPR042094">
    <property type="entry name" value="T2SS_GspF_sf"/>
</dbReference>
<evidence type="ECO:0000313" key="10">
    <source>
        <dbReference type="Proteomes" id="UP000229897"/>
    </source>
</evidence>
<evidence type="ECO:0000256" key="5">
    <source>
        <dbReference type="ARBA" id="ARBA00022989"/>
    </source>
</evidence>
<keyword evidence="6 7" id="KW-0472">Membrane</keyword>
<evidence type="ECO:0000313" key="9">
    <source>
        <dbReference type="EMBL" id="ATQ76618.1"/>
    </source>
</evidence>
<comment type="subcellular location">
    <subcellularLocation>
        <location evidence="1">Cell membrane</location>
        <topology evidence="1">Multi-pass membrane protein</topology>
    </subcellularLocation>
</comment>
<keyword evidence="5 7" id="KW-1133">Transmembrane helix</keyword>
<feature type="transmembrane region" description="Helical" evidence="7">
    <location>
        <begin position="303"/>
        <end position="325"/>
    </location>
</feature>